<evidence type="ECO:0000313" key="1">
    <source>
        <dbReference type="EMBL" id="QHT76833.1"/>
    </source>
</evidence>
<sequence>MEDINYTINNINKAMLSNNFISYVNYSLNCINNYKN</sequence>
<reference evidence="1" key="1">
    <citation type="journal article" date="2020" name="Nature">
        <title>Giant virus diversity and host interactions through global metagenomics.</title>
        <authorList>
            <person name="Schulz F."/>
            <person name="Roux S."/>
            <person name="Paez-Espino D."/>
            <person name="Jungbluth S."/>
            <person name="Walsh D.A."/>
            <person name="Denef V.J."/>
            <person name="McMahon K.D."/>
            <person name="Konstantinidis K.T."/>
            <person name="Eloe-Fadrosh E.A."/>
            <person name="Kyrpides N.C."/>
            <person name="Woyke T."/>
        </authorList>
    </citation>
    <scope>NUCLEOTIDE SEQUENCE</scope>
    <source>
        <strain evidence="1">GVMAG-M-3300023179-82</strain>
    </source>
</reference>
<protein>
    <submittedName>
        <fullName evidence="1">Uncharacterized protein</fullName>
    </submittedName>
</protein>
<dbReference type="AlphaFoldDB" id="A0A6C0HA12"/>
<accession>A0A6C0HA12</accession>
<organism evidence="1">
    <name type="scientific">viral metagenome</name>
    <dbReference type="NCBI Taxonomy" id="1070528"/>
    <lineage>
        <taxon>unclassified sequences</taxon>
        <taxon>metagenomes</taxon>
        <taxon>organismal metagenomes</taxon>
    </lineage>
</organism>
<dbReference type="EMBL" id="MN739903">
    <property type="protein sequence ID" value="QHT76833.1"/>
    <property type="molecule type" value="Genomic_DNA"/>
</dbReference>
<name>A0A6C0HA12_9ZZZZ</name>
<proteinExistence type="predicted"/>